<dbReference type="Proteomes" id="UP000242699">
    <property type="component" value="Unassembled WGS sequence"/>
</dbReference>
<sequence length="171" mass="18749">MSSVELLPIILIIAVILGLRARRTMTVQPVRAVMLIGRMVILALLAAVVALNSTPNWMLYASALAGLGAAWLASQYSLRLTRFEKTQEALTYRTNPYVGAAVIALTVVRLILDTNSGLALKVSSPGSGPARLSQGPLTMLVYFLFLGYWFFYYWGILRRAKALLEGFRPAS</sequence>
<protein>
    <recommendedName>
        <fullName evidence="4">DUF1453 domain-containing protein</fullName>
    </recommendedName>
</protein>
<feature type="transmembrane region" description="Helical" evidence="1">
    <location>
        <begin position="33"/>
        <end position="51"/>
    </location>
</feature>
<keyword evidence="1" id="KW-0812">Transmembrane</keyword>
<evidence type="ECO:0000256" key="1">
    <source>
        <dbReference type="SAM" id="Phobius"/>
    </source>
</evidence>
<dbReference type="AlphaFoldDB" id="A0A2T2X9Q6"/>
<comment type="caution">
    <text evidence="2">The sequence shown here is derived from an EMBL/GenBank/DDBJ whole genome shotgun (WGS) entry which is preliminary data.</text>
</comment>
<feature type="transmembrane region" description="Helical" evidence="1">
    <location>
        <begin position="6"/>
        <end position="21"/>
    </location>
</feature>
<dbReference type="InterPro" id="IPR058247">
    <property type="entry name" value="DUF1453"/>
</dbReference>
<accession>A0A2T2X9Q6</accession>
<feature type="transmembrane region" description="Helical" evidence="1">
    <location>
        <begin position="57"/>
        <end position="74"/>
    </location>
</feature>
<gene>
    <name evidence="2" type="ORF">C7B43_02460</name>
</gene>
<feature type="transmembrane region" description="Helical" evidence="1">
    <location>
        <begin position="132"/>
        <end position="154"/>
    </location>
</feature>
<evidence type="ECO:0000313" key="3">
    <source>
        <dbReference type="Proteomes" id="UP000242699"/>
    </source>
</evidence>
<evidence type="ECO:0000313" key="2">
    <source>
        <dbReference type="EMBL" id="PSR31251.1"/>
    </source>
</evidence>
<evidence type="ECO:0008006" key="4">
    <source>
        <dbReference type="Google" id="ProtNLM"/>
    </source>
</evidence>
<name>A0A2T2X9Q6_9FIRM</name>
<proteinExistence type="predicted"/>
<feature type="transmembrane region" description="Helical" evidence="1">
    <location>
        <begin position="95"/>
        <end position="112"/>
    </location>
</feature>
<organism evidence="2 3">
    <name type="scientific">Sulfobacillus benefaciens</name>
    <dbReference type="NCBI Taxonomy" id="453960"/>
    <lineage>
        <taxon>Bacteria</taxon>
        <taxon>Bacillati</taxon>
        <taxon>Bacillota</taxon>
        <taxon>Clostridia</taxon>
        <taxon>Eubacteriales</taxon>
        <taxon>Clostridiales Family XVII. Incertae Sedis</taxon>
        <taxon>Sulfobacillus</taxon>
    </lineage>
</organism>
<keyword evidence="1" id="KW-1133">Transmembrane helix</keyword>
<dbReference type="EMBL" id="PXYT01000003">
    <property type="protein sequence ID" value="PSR31251.1"/>
    <property type="molecule type" value="Genomic_DNA"/>
</dbReference>
<keyword evidence="1" id="KW-0472">Membrane</keyword>
<dbReference type="Pfam" id="PF07301">
    <property type="entry name" value="DUF1453"/>
    <property type="match status" value="1"/>
</dbReference>
<reference evidence="2 3" key="1">
    <citation type="journal article" date="2014" name="BMC Genomics">
        <title>Comparison of environmental and isolate Sulfobacillus genomes reveals diverse carbon, sulfur, nitrogen, and hydrogen metabolisms.</title>
        <authorList>
            <person name="Justice N.B."/>
            <person name="Norman A."/>
            <person name="Brown C.T."/>
            <person name="Singh A."/>
            <person name="Thomas B.C."/>
            <person name="Banfield J.F."/>
        </authorList>
    </citation>
    <scope>NUCLEOTIDE SEQUENCE [LARGE SCALE GENOMIC DNA]</scope>
    <source>
        <strain evidence="2">AMDSBA1</strain>
    </source>
</reference>